<gene>
    <name evidence="1" type="ORF">SDC9_174496</name>
</gene>
<comment type="caution">
    <text evidence="1">The sequence shown here is derived from an EMBL/GenBank/DDBJ whole genome shotgun (WGS) entry which is preliminary data.</text>
</comment>
<sequence>MRINKGYTLATIFTKTVMALTDIINSGFITVNISKKQLFIA</sequence>
<accession>A0A645GMG6</accession>
<evidence type="ECO:0000313" key="1">
    <source>
        <dbReference type="EMBL" id="MPN27069.1"/>
    </source>
</evidence>
<proteinExistence type="predicted"/>
<protein>
    <submittedName>
        <fullName evidence="1">Uncharacterized protein</fullName>
    </submittedName>
</protein>
<organism evidence="1">
    <name type="scientific">bioreactor metagenome</name>
    <dbReference type="NCBI Taxonomy" id="1076179"/>
    <lineage>
        <taxon>unclassified sequences</taxon>
        <taxon>metagenomes</taxon>
        <taxon>ecological metagenomes</taxon>
    </lineage>
</organism>
<dbReference type="EMBL" id="VSSQ01076829">
    <property type="protein sequence ID" value="MPN27069.1"/>
    <property type="molecule type" value="Genomic_DNA"/>
</dbReference>
<reference evidence="1" key="1">
    <citation type="submission" date="2019-08" db="EMBL/GenBank/DDBJ databases">
        <authorList>
            <person name="Kucharzyk K."/>
            <person name="Murdoch R.W."/>
            <person name="Higgins S."/>
            <person name="Loffler F."/>
        </authorList>
    </citation>
    <scope>NUCLEOTIDE SEQUENCE</scope>
</reference>
<name>A0A645GMG6_9ZZZZ</name>
<dbReference type="AlphaFoldDB" id="A0A645GMG6"/>